<feature type="transmembrane region" description="Helical" evidence="7">
    <location>
        <begin position="96"/>
        <end position="114"/>
    </location>
</feature>
<evidence type="ECO:0000256" key="2">
    <source>
        <dbReference type="ARBA" id="ARBA00005697"/>
    </source>
</evidence>
<protein>
    <recommendedName>
        <fullName evidence="10">Purine transporter</fullName>
    </recommendedName>
</protein>
<comment type="similarity">
    <text evidence="2">Belongs to the nucleobase:cation symporter-2 (NCS2) (TC 2.A.40) family. Azg-like subfamily.</text>
</comment>
<feature type="transmembrane region" description="Helical" evidence="7">
    <location>
        <begin position="473"/>
        <end position="491"/>
    </location>
</feature>
<name>A0A2G5B999_COERN</name>
<evidence type="ECO:0000256" key="6">
    <source>
        <dbReference type="ARBA" id="ARBA00023136"/>
    </source>
</evidence>
<keyword evidence="4 7" id="KW-0812">Transmembrane</keyword>
<feature type="transmembrane region" description="Helical" evidence="7">
    <location>
        <begin position="321"/>
        <end position="344"/>
    </location>
</feature>
<feature type="transmembrane region" description="Helical" evidence="7">
    <location>
        <begin position="38"/>
        <end position="55"/>
    </location>
</feature>
<evidence type="ECO:0000256" key="4">
    <source>
        <dbReference type="ARBA" id="ARBA00022692"/>
    </source>
</evidence>
<dbReference type="PANTHER" id="PTHR43337">
    <property type="entry name" value="XANTHINE/URACIL PERMEASE C887.17-RELATED"/>
    <property type="match status" value="1"/>
</dbReference>
<feature type="transmembrane region" description="Helical" evidence="7">
    <location>
        <begin position="449"/>
        <end position="467"/>
    </location>
</feature>
<reference evidence="8 9" key="1">
    <citation type="journal article" date="2015" name="Genome Biol. Evol.">
        <title>Phylogenomic analyses indicate that early fungi evolved digesting cell walls of algal ancestors of land plants.</title>
        <authorList>
            <person name="Chang Y."/>
            <person name="Wang S."/>
            <person name="Sekimoto S."/>
            <person name="Aerts A.L."/>
            <person name="Choi C."/>
            <person name="Clum A."/>
            <person name="LaButti K.M."/>
            <person name="Lindquist E.A."/>
            <person name="Yee Ngan C."/>
            <person name="Ohm R.A."/>
            <person name="Salamov A.A."/>
            <person name="Grigoriev I.V."/>
            <person name="Spatafora J.W."/>
            <person name="Berbee M.L."/>
        </authorList>
    </citation>
    <scope>NUCLEOTIDE SEQUENCE [LARGE SCALE GENOMIC DNA]</scope>
    <source>
        <strain evidence="8 9">NRRL 1564</strain>
    </source>
</reference>
<dbReference type="OrthoDB" id="431212at2759"/>
<evidence type="ECO:0008006" key="10">
    <source>
        <dbReference type="Google" id="ProtNLM"/>
    </source>
</evidence>
<gene>
    <name evidence="8" type="ORF">COEREDRAFT_81911</name>
</gene>
<dbReference type="PANTHER" id="PTHR43337:SF1">
    <property type="entry name" value="XANTHINE_URACIL PERMEASE C887.17-RELATED"/>
    <property type="match status" value="1"/>
</dbReference>
<feature type="transmembrane region" description="Helical" evidence="7">
    <location>
        <begin position="364"/>
        <end position="386"/>
    </location>
</feature>
<evidence type="ECO:0000256" key="1">
    <source>
        <dbReference type="ARBA" id="ARBA00004127"/>
    </source>
</evidence>
<keyword evidence="3" id="KW-0813">Transport</keyword>
<dbReference type="STRING" id="763665.A0A2G5B999"/>
<evidence type="ECO:0000256" key="5">
    <source>
        <dbReference type="ARBA" id="ARBA00022989"/>
    </source>
</evidence>
<dbReference type="InterPro" id="IPR045018">
    <property type="entry name" value="Azg-like"/>
</dbReference>
<evidence type="ECO:0000313" key="9">
    <source>
        <dbReference type="Proteomes" id="UP000242474"/>
    </source>
</evidence>
<dbReference type="AlphaFoldDB" id="A0A2G5B999"/>
<proteinExistence type="inferred from homology"/>
<dbReference type="InterPro" id="IPR006043">
    <property type="entry name" value="NCS2"/>
</dbReference>
<dbReference type="GO" id="GO:0005886">
    <property type="term" value="C:plasma membrane"/>
    <property type="evidence" value="ECO:0007669"/>
    <property type="project" value="TreeGrafter"/>
</dbReference>
<keyword evidence="9" id="KW-1185">Reference proteome</keyword>
<feature type="transmembrane region" description="Helical" evidence="7">
    <location>
        <begin position="188"/>
        <end position="206"/>
    </location>
</feature>
<evidence type="ECO:0000313" key="8">
    <source>
        <dbReference type="EMBL" id="PIA15581.1"/>
    </source>
</evidence>
<comment type="subcellular location">
    <subcellularLocation>
        <location evidence="1">Endomembrane system</location>
        <topology evidence="1">Multi-pass membrane protein</topology>
    </subcellularLocation>
</comment>
<dbReference type="GO" id="GO:0012505">
    <property type="term" value="C:endomembrane system"/>
    <property type="evidence" value="ECO:0007669"/>
    <property type="project" value="UniProtKB-SubCell"/>
</dbReference>
<dbReference type="GO" id="GO:0015853">
    <property type="term" value="P:adenine transport"/>
    <property type="evidence" value="ECO:0007669"/>
    <property type="project" value="TreeGrafter"/>
</dbReference>
<evidence type="ECO:0000256" key="3">
    <source>
        <dbReference type="ARBA" id="ARBA00022448"/>
    </source>
</evidence>
<accession>A0A2G5B999</accession>
<dbReference type="EMBL" id="KZ303506">
    <property type="protein sequence ID" value="PIA15581.1"/>
    <property type="molecule type" value="Genomic_DNA"/>
</dbReference>
<keyword evidence="5 7" id="KW-1133">Transmembrane helix</keyword>
<evidence type="ECO:0000256" key="7">
    <source>
        <dbReference type="SAM" id="Phobius"/>
    </source>
</evidence>
<feature type="transmembrane region" description="Helical" evidence="7">
    <location>
        <begin position="146"/>
        <end position="168"/>
    </location>
</feature>
<dbReference type="GO" id="GO:0005345">
    <property type="term" value="F:purine nucleobase transmembrane transporter activity"/>
    <property type="evidence" value="ECO:0007669"/>
    <property type="project" value="TreeGrafter"/>
</dbReference>
<sequence length="582" mass="62830">MSWIDKVNTFVARTVVGRWFRLEGSGAKRERVGSKFSIELRAGLTIFVAMAYIISTNALILTDSGGTCDCDREKFGATCDDDPAYTTCLQGIKLDMITATCAISCFACILMGLLANLPIALAPGMGLNAYFAYTVVGYHGTGKVSYQNALAAVCIEGIIFFVLSVIGLRQWFARMIPAALKTATGTGIGIYLAFIGLQSSAGIGLITSSSSTLVELGGCPPEYRDENNVCTSHHMEGGPMWLGVLGLMLIGTMLLYRLKGAILIGIFIIAIISWPRPTAVTYFPHTQAGDESFDFFRKVVTFHPIKNTLAQFHWDASSGDFWIALITFLYVDILDCTGTMFSMAKFGGYMDERTQDFEGSSMAFLVDSAAITIGSVFGSSPVTAFIESGAGIAEGGRTGICTIVTGIMFFIALFFAPIFASFPPWATGPALIIVGSMMMQNVTQINWKYIGDALPAFITIIMIPFGYSIGYGLIAGLGSFIFINSLAFVVYKLSRGRIVPPNFGERDDWLAFVTRGGFKDNIPSWMMWVAGKSRNTFSSDGSVAENLSCDLGSITELKEVAVSSYPLSTKSSHSPQPSHPPQ</sequence>
<dbReference type="Proteomes" id="UP000242474">
    <property type="component" value="Unassembled WGS sequence"/>
</dbReference>
<organism evidence="8 9">
    <name type="scientific">Coemansia reversa (strain ATCC 12441 / NRRL 1564)</name>
    <dbReference type="NCBI Taxonomy" id="763665"/>
    <lineage>
        <taxon>Eukaryota</taxon>
        <taxon>Fungi</taxon>
        <taxon>Fungi incertae sedis</taxon>
        <taxon>Zoopagomycota</taxon>
        <taxon>Kickxellomycotina</taxon>
        <taxon>Kickxellomycetes</taxon>
        <taxon>Kickxellales</taxon>
        <taxon>Kickxellaceae</taxon>
        <taxon>Coemansia</taxon>
    </lineage>
</organism>
<dbReference type="Pfam" id="PF00860">
    <property type="entry name" value="Xan_ur_permease"/>
    <property type="match status" value="1"/>
</dbReference>
<feature type="transmembrane region" description="Helical" evidence="7">
    <location>
        <begin position="398"/>
        <end position="419"/>
    </location>
</feature>
<keyword evidence="6 7" id="KW-0472">Membrane</keyword>
<feature type="transmembrane region" description="Helical" evidence="7">
    <location>
        <begin position="241"/>
        <end position="274"/>
    </location>
</feature>
<dbReference type="GO" id="GO:0015854">
    <property type="term" value="P:guanine transport"/>
    <property type="evidence" value="ECO:0007669"/>
    <property type="project" value="TreeGrafter"/>
</dbReference>